<feature type="signal peptide" evidence="12">
    <location>
        <begin position="1"/>
        <end position="27"/>
    </location>
</feature>
<keyword evidence="15" id="KW-1185">Reference proteome</keyword>
<dbReference type="InterPro" id="IPR039426">
    <property type="entry name" value="TonB-dep_rcpt-like"/>
</dbReference>
<keyword evidence="2 10" id="KW-0813">Transport</keyword>
<evidence type="ECO:0000256" key="12">
    <source>
        <dbReference type="SAM" id="SignalP"/>
    </source>
</evidence>
<evidence type="ECO:0000313" key="15">
    <source>
        <dbReference type="Proteomes" id="UP000574769"/>
    </source>
</evidence>
<evidence type="ECO:0000256" key="4">
    <source>
        <dbReference type="ARBA" id="ARBA00022692"/>
    </source>
</evidence>
<keyword evidence="6" id="KW-0798">TonB box</keyword>
<comment type="caution">
    <text evidence="14">The sequence shown here is derived from an EMBL/GenBank/DDBJ whole genome shotgun (WGS) entry which is preliminary data.</text>
</comment>
<dbReference type="Proteomes" id="UP000574769">
    <property type="component" value="Unassembled WGS sequence"/>
</dbReference>
<comment type="subcellular location">
    <subcellularLocation>
        <location evidence="1 10">Cell outer membrane</location>
        <topology evidence="1 10">Multi-pass membrane protein</topology>
    </subcellularLocation>
</comment>
<evidence type="ECO:0000259" key="13">
    <source>
        <dbReference type="Pfam" id="PF00593"/>
    </source>
</evidence>
<dbReference type="PANTHER" id="PTHR30069:SF29">
    <property type="entry name" value="HEMOGLOBIN AND HEMOGLOBIN-HAPTOGLOBIN-BINDING PROTEIN 1-RELATED"/>
    <property type="match status" value="1"/>
</dbReference>
<evidence type="ECO:0000256" key="6">
    <source>
        <dbReference type="ARBA" id="ARBA00023077"/>
    </source>
</evidence>
<dbReference type="InterPro" id="IPR037066">
    <property type="entry name" value="Plug_dom_sf"/>
</dbReference>
<evidence type="ECO:0000256" key="5">
    <source>
        <dbReference type="ARBA" id="ARBA00022729"/>
    </source>
</evidence>
<dbReference type="PROSITE" id="PS52016">
    <property type="entry name" value="TONB_DEPENDENT_REC_3"/>
    <property type="match status" value="1"/>
</dbReference>
<name>A0A7W7EZH0_9SPHN</name>
<keyword evidence="4 10" id="KW-0812">Transmembrane</keyword>
<dbReference type="Pfam" id="PF00593">
    <property type="entry name" value="TonB_dep_Rec_b-barrel"/>
    <property type="match status" value="1"/>
</dbReference>
<keyword evidence="3 10" id="KW-1134">Transmembrane beta strand</keyword>
<protein>
    <submittedName>
        <fullName evidence="14">Outer membrane receptor protein involved in Fe transport</fullName>
    </submittedName>
</protein>
<dbReference type="GO" id="GO:0015344">
    <property type="term" value="F:siderophore uptake transmembrane transporter activity"/>
    <property type="evidence" value="ECO:0007669"/>
    <property type="project" value="TreeGrafter"/>
</dbReference>
<keyword evidence="5 12" id="KW-0732">Signal</keyword>
<evidence type="ECO:0000256" key="3">
    <source>
        <dbReference type="ARBA" id="ARBA00022452"/>
    </source>
</evidence>
<evidence type="ECO:0000256" key="9">
    <source>
        <dbReference type="ARBA" id="ARBA00023237"/>
    </source>
</evidence>
<dbReference type="SUPFAM" id="SSF56935">
    <property type="entry name" value="Porins"/>
    <property type="match status" value="1"/>
</dbReference>
<dbReference type="EMBL" id="JACHNY010000013">
    <property type="protein sequence ID" value="MBB4619697.1"/>
    <property type="molecule type" value="Genomic_DNA"/>
</dbReference>
<feature type="region of interest" description="Disordered" evidence="11">
    <location>
        <begin position="30"/>
        <end position="63"/>
    </location>
</feature>
<accession>A0A7W7EZH0</accession>
<dbReference type="PANTHER" id="PTHR30069">
    <property type="entry name" value="TONB-DEPENDENT OUTER MEMBRANE RECEPTOR"/>
    <property type="match status" value="1"/>
</dbReference>
<organism evidence="14 15">
    <name type="scientific">Sphingomonas abaci</name>
    <dbReference type="NCBI Taxonomy" id="237611"/>
    <lineage>
        <taxon>Bacteria</taxon>
        <taxon>Pseudomonadati</taxon>
        <taxon>Pseudomonadota</taxon>
        <taxon>Alphaproteobacteria</taxon>
        <taxon>Sphingomonadales</taxon>
        <taxon>Sphingomonadaceae</taxon>
        <taxon>Sphingomonas</taxon>
    </lineage>
</organism>
<reference evidence="14 15" key="1">
    <citation type="submission" date="2020-08" db="EMBL/GenBank/DDBJ databases">
        <title>Genomic Encyclopedia of Type Strains, Phase IV (KMG-IV): sequencing the most valuable type-strain genomes for metagenomic binning, comparative biology and taxonomic classification.</title>
        <authorList>
            <person name="Goeker M."/>
        </authorList>
    </citation>
    <scope>NUCLEOTIDE SEQUENCE [LARGE SCALE GENOMIC DNA]</scope>
    <source>
        <strain evidence="14 15">DSM 15867</strain>
    </source>
</reference>
<keyword evidence="7 10" id="KW-0472">Membrane</keyword>
<evidence type="ECO:0000256" key="7">
    <source>
        <dbReference type="ARBA" id="ARBA00023136"/>
    </source>
</evidence>
<evidence type="ECO:0000256" key="8">
    <source>
        <dbReference type="ARBA" id="ARBA00023170"/>
    </source>
</evidence>
<feature type="compositionally biased region" description="Low complexity" evidence="11">
    <location>
        <begin position="36"/>
        <end position="55"/>
    </location>
</feature>
<dbReference type="GO" id="GO:0044718">
    <property type="term" value="P:siderophore transmembrane transport"/>
    <property type="evidence" value="ECO:0007669"/>
    <property type="project" value="TreeGrafter"/>
</dbReference>
<dbReference type="Gene3D" id="2.40.170.20">
    <property type="entry name" value="TonB-dependent receptor, beta-barrel domain"/>
    <property type="match status" value="1"/>
</dbReference>
<evidence type="ECO:0000256" key="2">
    <source>
        <dbReference type="ARBA" id="ARBA00022448"/>
    </source>
</evidence>
<feature type="chain" id="PRO_5030904637" evidence="12">
    <location>
        <begin position="28"/>
        <end position="732"/>
    </location>
</feature>
<gene>
    <name evidence="14" type="ORF">GGQ96_003856</name>
</gene>
<keyword evidence="9 10" id="KW-0998">Cell outer membrane</keyword>
<proteinExistence type="inferred from homology"/>
<feature type="domain" description="TonB-dependent receptor-like beta-barrel" evidence="13">
    <location>
        <begin position="254"/>
        <end position="697"/>
    </location>
</feature>
<dbReference type="RefSeq" id="WP_246360731.1">
    <property type="nucleotide sequence ID" value="NZ_JACHNY010000013.1"/>
</dbReference>
<evidence type="ECO:0000313" key="14">
    <source>
        <dbReference type="EMBL" id="MBB4619697.1"/>
    </source>
</evidence>
<evidence type="ECO:0000256" key="1">
    <source>
        <dbReference type="ARBA" id="ARBA00004571"/>
    </source>
</evidence>
<dbReference type="InterPro" id="IPR036942">
    <property type="entry name" value="Beta-barrel_TonB_sf"/>
</dbReference>
<keyword evidence="8 14" id="KW-0675">Receptor</keyword>
<comment type="similarity">
    <text evidence="10">Belongs to the TonB-dependent receptor family.</text>
</comment>
<dbReference type="AlphaFoldDB" id="A0A7W7EZH0"/>
<sequence length="732" mass="78736">MRVSPLFRHVAPTALTAAIALTAPGQAALAQTRGVPSQDPTTADTAASADMAAGQGPAGTPPDIVVTARRLDTAREHIQPSLGASNYEITSATIKALPGGENQPFNQILLQAPGVVQDGFGQFHVRDDHNGLQYRINGTILPEGLAVFGQTLSPRLIDKVNILTGALPAQYGLRTAGIIDITTKSGLFDTGGTASLYGGSHDTIQPSLTYGGSTGRTNYFVSGDYRHSGLGIESVDGRSNPVHDHTDQYQAFTYVDHILDAQNRLSFVGGYSNQWFQIPDPVGQQPGAGWSVNGQTAYPSDTLDETQLEKTGFGQIAILHDAEPLTVQASLFARYSSLRYRPDILGELLFNGQAQQAYKQDVAIGGQVDAVYHLGTAHTLRSGLLVTRDRSTSDTTTHVFPVDDSGAQTGAPIAIPDHGGKTATSFSGYLQDEWKLLPRLTLNYGARYDLYNGYRREGQVSPRANLVWQPGDIYTLHAGYARYFVPPPFELVATTSIAKFIGTSAYPAVTTNTVPYAERQDYFDAGFQARLSRYLTYGIDAYYRISKNLIDEGQFGAPIILTPFNYAQGRIGGIEANVSYARGGLLAYANFAAAKAKGRDIVSSQFSFGQDDLDYIARRFIYLDHDQSFTGSAGVSYAFGGGTKLGGSMIYGSGLRRDDAANNVPNGAKLPPYAQFNLTASQHLAGPNLDIRFDVINALDHKYEIRDGTGVGVGAPQYGPRRGFFVGVAKTF</sequence>
<dbReference type="Gene3D" id="2.170.130.10">
    <property type="entry name" value="TonB-dependent receptor, plug domain"/>
    <property type="match status" value="1"/>
</dbReference>
<evidence type="ECO:0000256" key="11">
    <source>
        <dbReference type="SAM" id="MobiDB-lite"/>
    </source>
</evidence>
<dbReference type="InterPro" id="IPR000531">
    <property type="entry name" value="Beta-barrel_TonB"/>
</dbReference>
<dbReference type="GO" id="GO:0009279">
    <property type="term" value="C:cell outer membrane"/>
    <property type="evidence" value="ECO:0007669"/>
    <property type="project" value="UniProtKB-SubCell"/>
</dbReference>
<evidence type="ECO:0000256" key="10">
    <source>
        <dbReference type="PROSITE-ProRule" id="PRU01360"/>
    </source>
</evidence>